<dbReference type="RefSeq" id="WP_092887525.1">
    <property type="nucleotide sequence ID" value="NZ_CP061498.1"/>
</dbReference>
<evidence type="ECO:0000313" key="2">
    <source>
        <dbReference type="EMBL" id="SDW90744.1"/>
    </source>
</evidence>
<evidence type="ECO:0000256" key="1">
    <source>
        <dbReference type="SAM" id="SignalP"/>
    </source>
</evidence>
<dbReference type="STRING" id="564137.SAMN04488238_104152"/>
<accession>A0A1H2XE44</accession>
<feature type="signal peptide" evidence="1">
    <location>
        <begin position="1"/>
        <end position="17"/>
    </location>
</feature>
<keyword evidence="3" id="KW-1185">Reference proteome</keyword>
<reference evidence="2 3" key="1">
    <citation type="submission" date="2016-10" db="EMBL/GenBank/DDBJ databases">
        <authorList>
            <person name="de Groot N.N."/>
        </authorList>
    </citation>
    <scope>NUCLEOTIDE SEQUENCE [LARGE SCALE GENOMIC DNA]</scope>
    <source>
        <strain evidence="2 3">CGMCC 1.8894</strain>
    </source>
</reference>
<name>A0A1H2XE44_9RHOB</name>
<dbReference type="OrthoDB" id="7867642at2"/>
<organism evidence="2 3">
    <name type="scientific">Roseicitreum antarcticum</name>
    <dbReference type="NCBI Taxonomy" id="564137"/>
    <lineage>
        <taxon>Bacteria</taxon>
        <taxon>Pseudomonadati</taxon>
        <taxon>Pseudomonadota</taxon>
        <taxon>Alphaproteobacteria</taxon>
        <taxon>Rhodobacterales</taxon>
        <taxon>Paracoccaceae</taxon>
        <taxon>Roseicitreum</taxon>
    </lineage>
</organism>
<proteinExistence type="predicted"/>
<feature type="chain" id="PRO_5011725114" description="Succinate dehydrogenase" evidence="1">
    <location>
        <begin position="18"/>
        <end position="107"/>
    </location>
</feature>
<dbReference type="EMBL" id="FNOM01000004">
    <property type="protein sequence ID" value="SDW90744.1"/>
    <property type="molecule type" value="Genomic_DNA"/>
</dbReference>
<dbReference type="PROSITE" id="PS51257">
    <property type="entry name" value="PROKAR_LIPOPROTEIN"/>
    <property type="match status" value="1"/>
</dbReference>
<evidence type="ECO:0008006" key="4">
    <source>
        <dbReference type="Google" id="ProtNLM"/>
    </source>
</evidence>
<sequence length="107" mass="10926">MRALPGIVLAGSVLALAACGPMQDQIARDTAKRAVRPVLAQNFPGVPLDPAVDCVIDQASAADLSRLAVDGALGAPSEASIQIVLAIARRPATLQCIATDGLAPFLR</sequence>
<gene>
    <name evidence="2" type="ORF">SAMN04488238_104152</name>
</gene>
<evidence type="ECO:0000313" key="3">
    <source>
        <dbReference type="Proteomes" id="UP000198539"/>
    </source>
</evidence>
<protein>
    <recommendedName>
        <fullName evidence="4">Succinate dehydrogenase</fullName>
    </recommendedName>
</protein>
<dbReference type="AlphaFoldDB" id="A0A1H2XE44"/>
<dbReference type="Proteomes" id="UP000198539">
    <property type="component" value="Unassembled WGS sequence"/>
</dbReference>
<keyword evidence="1" id="KW-0732">Signal</keyword>